<dbReference type="GO" id="GO:0016887">
    <property type="term" value="F:ATP hydrolysis activity"/>
    <property type="evidence" value="ECO:0007669"/>
    <property type="project" value="InterPro"/>
</dbReference>
<evidence type="ECO:0000256" key="1">
    <source>
        <dbReference type="ARBA" id="ARBA00022741"/>
    </source>
</evidence>
<comment type="caution">
    <text evidence="4">The sequence shown here is derived from an EMBL/GenBank/DDBJ whole genome shotgun (WGS) entry which is preliminary data.</text>
</comment>
<proteinExistence type="predicted"/>
<dbReference type="InterPro" id="IPR027417">
    <property type="entry name" value="P-loop_NTPase"/>
</dbReference>
<dbReference type="GO" id="GO:0005524">
    <property type="term" value="F:ATP binding"/>
    <property type="evidence" value="ECO:0007669"/>
    <property type="project" value="UniProtKB-KW"/>
</dbReference>
<evidence type="ECO:0000313" key="5">
    <source>
        <dbReference type="Proteomes" id="UP000728185"/>
    </source>
</evidence>
<feature type="domain" description="ABC transporter" evidence="3">
    <location>
        <begin position="12"/>
        <end position="100"/>
    </location>
</feature>
<dbReference type="EMBL" id="LUCM01011258">
    <property type="protein sequence ID" value="KAA0184205.1"/>
    <property type="molecule type" value="Genomic_DNA"/>
</dbReference>
<gene>
    <name evidence="4" type="ORF">FBUS_08998</name>
</gene>
<dbReference type="Gene3D" id="3.40.50.300">
    <property type="entry name" value="P-loop containing nucleotide triphosphate hydrolases"/>
    <property type="match status" value="1"/>
</dbReference>
<evidence type="ECO:0000256" key="2">
    <source>
        <dbReference type="ARBA" id="ARBA00022840"/>
    </source>
</evidence>
<keyword evidence="1" id="KW-0547">Nucleotide-binding</keyword>
<evidence type="ECO:0000259" key="3">
    <source>
        <dbReference type="Pfam" id="PF00005"/>
    </source>
</evidence>
<organism evidence="4 5">
    <name type="scientific">Fasciolopsis buskii</name>
    <dbReference type="NCBI Taxonomy" id="27845"/>
    <lineage>
        <taxon>Eukaryota</taxon>
        <taxon>Metazoa</taxon>
        <taxon>Spiralia</taxon>
        <taxon>Lophotrochozoa</taxon>
        <taxon>Platyhelminthes</taxon>
        <taxon>Trematoda</taxon>
        <taxon>Digenea</taxon>
        <taxon>Plagiorchiida</taxon>
        <taxon>Echinostomata</taxon>
        <taxon>Echinostomatoidea</taxon>
        <taxon>Fasciolidae</taxon>
        <taxon>Fasciolopsis</taxon>
    </lineage>
</organism>
<reference evidence="4" key="1">
    <citation type="submission" date="2019-05" db="EMBL/GenBank/DDBJ databases">
        <title>Annotation for the trematode Fasciolopsis buski.</title>
        <authorList>
            <person name="Choi Y.-J."/>
        </authorList>
    </citation>
    <scope>NUCLEOTIDE SEQUENCE</scope>
    <source>
        <strain evidence="4">HT</strain>
        <tissue evidence="4">Whole worm</tissue>
    </source>
</reference>
<dbReference type="GO" id="GO:0016020">
    <property type="term" value="C:membrane"/>
    <property type="evidence" value="ECO:0007669"/>
    <property type="project" value="TreeGrafter"/>
</dbReference>
<protein>
    <recommendedName>
        <fullName evidence="3">ABC transporter domain-containing protein</fullName>
    </recommendedName>
</protein>
<dbReference type="Pfam" id="PF00005">
    <property type="entry name" value="ABC_tran"/>
    <property type="match status" value="1"/>
</dbReference>
<name>A0A8E0VE59_9TREM</name>
<keyword evidence="5" id="KW-1185">Reference proteome</keyword>
<keyword evidence="2" id="KW-0067">ATP-binding</keyword>
<accession>A0A8E0VE59</accession>
<dbReference type="InterPro" id="IPR050173">
    <property type="entry name" value="ABC_transporter_C-like"/>
</dbReference>
<sequence>MARSYDFGPPYSYISQNPRICSGTVRDNMVFGLPVDAARLDQDVDACALGPDLAFFPHDLDTNVDQAGGNRLSDGQCAQIALARAAYRNVDVYLLDDPLAALDAHVGERVRDQCLFDLLADKTRLISAHQHTWFTSKLTALAYYGASTVESFDSRSLSEVVFSVHKWTYCKELNGHQVYFPIRLTRSLVFALPPYSSQPGLLERSYSFVLSTIFTSLCFTSRRYLPKKCFTIRLTPNYVDLGFGATLSLCDRNECTCVQVKTDQ</sequence>
<dbReference type="GO" id="GO:0042626">
    <property type="term" value="F:ATPase-coupled transmembrane transporter activity"/>
    <property type="evidence" value="ECO:0007669"/>
    <property type="project" value="TreeGrafter"/>
</dbReference>
<dbReference type="InterPro" id="IPR003439">
    <property type="entry name" value="ABC_transporter-like_ATP-bd"/>
</dbReference>
<dbReference type="PANTHER" id="PTHR24223">
    <property type="entry name" value="ATP-BINDING CASSETTE SUB-FAMILY C"/>
    <property type="match status" value="1"/>
</dbReference>
<dbReference type="AlphaFoldDB" id="A0A8E0VE59"/>
<dbReference type="SUPFAM" id="SSF52540">
    <property type="entry name" value="P-loop containing nucleoside triphosphate hydrolases"/>
    <property type="match status" value="1"/>
</dbReference>
<evidence type="ECO:0000313" key="4">
    <source>
        <dbReference type="EMBL" id="KAA0184205.1"/>
    </source>
</evidence>
<dbReference type="Proteomes" id="UP000728185">
    <property type="component" value="Unassembled WGS sequence"/>
</dbReference>
<dbReference type="OrthoDB" id="6500128at2759"/>